<dbReference type="GO" id="GO:0009451">
    <property type="term" value="P:RNA modification"/>
    <property type="evidence" value="ECO:0007669"/>
    <property type="project" value="InterPro"/>
</dbReference>
<dbReference type="InterPro" id="IPR046848">
    <property type="entry name" value="E_motif"/>
</dbReference>
<feature type="compositionally biased region" description="Low complexity" evidence="4">
    <location>
        <begin position="1"/>
        <end position="11"/>
    </location>
</feature>
<dbReference type="GO" id="GO:0003723">
    <property type="term" value="F:RNA binding"/>
    <property type="evidence" value="ECO:0007669"/>
    <property type="project" value="InterPro"/>
</dbReference>
<protein>
    <submittedName>
        <fullName evidence="5">Pentatricopeptide repeat-containing protein</fullName>
    </submittedName>
</protein>
<feature type="repeat" description="PPR" evidence="3">
    <location>
        <begin position="273"/>
        <end position="307"/>
    </location>
</feature>
<gene>
    <name evidence="5" type="ORF">ACMD2_24275</name>
</gene>
<reference evidence="5 6" key="1">
    <citation type="journal article" date="2016" name="DNA Res.">
        <title>The draft genome of MD-2 pineapple using hybrid error correction of long reads.</title>
        <authorList>
            <person name="Redwan R.M."/>
            <person name="Saidin A."/>
            <person name="Kumar S.V."/>
        </authorList>
    </citation>
    <scope>NUCLEOTIDE SEQUENCE [LARGE SCALE GENOMIC DNA]</scope>
    <source>
        <strain evidence="6">cv. MD2</strain>
        <tissue evidence="5">Leaf</tissue>
    </source>
</reference>
<accession>A0A199W4T0</accession>
<dbReference type="FunFam" id="1.25.40.10:FF:000344">
    <property type="entry name" value="Pentatricopeptide repeat-containing protein"/>
    <property type="match status" value="1"/>
</dbReference>
<dbReference type="Proteomes" id="UP000092600">
    <property type="component" value="Unassembled WGS sequence"/>
</dbReference>
<dbReference type="Pfam" id="PF20431">
    <property type="entry name" value="E_motif"/>
    <property type="match status" value="1"/>
</dbReference>
<evidence type="ECO:0000256" key="2">
    <source>
        <dbReference type="ARBA" id="ARBA00022946"/>
    </source>
</evidence>
<feature type="repeat" description="PPR" evidence="3">
    <location>
        <begin position="308"/>
        <end position="342"/>
    </location>
</feature>
<evidence type="ECO:0000256" key="1">
    <source>
        <dbReference type="ARBA" id="ARBA00022737"/>
    </source>
</evidence>
<feature type="repeat" description="PPR" evidence="3">
    <location>
        <begin position="172"/>
        <end position="206"/>
    </location>
</feature>
<dbReference type="SUPFAM" id="SSF48452">
    <property type="entry name" value="TPR-like"/>
    <property type="match status" value="1"/>
</dbReference>
<sequence length="462" mass="50389">MRLTRTLLLSNSPPPLLPARIPHPSPFSPPSTSFSHSHPHALSLLSQLLPASSVLSLLRRIPLRASSSSFSFPWNLLIAELAKSPSPHLSLRLFLAMRSASDAPADAFTLPPVLRSCALIGSPESGMAVHALSIKMGLDRSLFVASALVSCYATLREVPYARRLFDEMPQRDAVLWTSMLSGYAQSGLPESALRFFREMVSEGVRLDGVVMVSLLLACGQSGILRHGRAVHAASIRRFSRFPLSLGNAFVDMYVKCGAFGCALKVFDRMPQKDIISWTALILGHGLNGSADDALRLFEEMSVEGVEPNSVTFLGVLSACAHAGMVEKAQSLFDKMKLSGIKPELKHYSCMADALGRAGRIVEAEGFIEEMPFEPDEAILGSLLAACRVHGNVEVGERISERLMKMCPEKSGYYLSLANMYSDLGRYDDAERVREFMKQVNVGKLPGWSSVESNDFLSISQPG</sequence>
<dbReference type="PANTHER" id="PTHR47926">
    <property type="entry name" value="PENTATRICOPEPTIDE REPEAT-CONTAINING PROTEIN"/>
    <property type="match status" value="1"/>
</dbReference>
<dbReference type="PROSITE" id="PS51375">
    <property type="entry name" value="PPR"/>
    <property type="match status" value="3"/>
</dbReference>
<dbReference type="PANTHER" id="PTHR47926:SF344">
    <property type="entry name" value="OS07G0636900 PROTEIN"/>
    <property type="match status" value="1"/>
</dbReference>
<dbReference type="Pfam" id="PF01535">
    <property type="entry name" value="PPR"/>
    <property type="match status" value="3"/>
</dbReference>
<name>A0A199W4T0_ANACO</name>
<dbReference type="InterPro" id="IPR002885">
    <property type="entry name" value="PPR_rpt"/>
</dbReference>
<keyword evidence="2" id="KW-0809">Transit peptide</keyword>
<evidence type="ECO:0000313" key="5">
    <source>
        <dbReference type="EMBL" id="OAY84497.1"/>
    </source>
</evidence>
<dbReference type="FunFam" id="1.25.40.10:FF:000878">
    <property type="entry name" value="Pentatricopeptide repeat-containing protein"/>
    <property type="match status" value="1"/>
</dbReference>
<feature type="region of interest" description="Disordered" evidence="4">
    <location>
        <begin position="1"/>
        <end position="22"/>
    </location>
</feature>
<keyword evidence="1" id="KW-0677">Repeat</keyword>
<evidence type="ECO:0000256" key="4">
    <source>
        <dbReference type="SAM" id="MobiDB-lite"/>
    </source>
</evidence>
<organism evidence="5 6">
    <name type="scientific">Ananas comosus</name>
    <name type="common">Pineapple</name>
    <name type="synonym">Ananas ananas</name>
    <dbReference type="NCBI Taxonomy" id="4615"/>
    <lineage>
        <taxon>Eukaryota</taxon>
        <taxon>Viridiplantae</taxon>
        <taxon>Streptophyta</taxon>
        <taxon>Embryophyta</taxon>
        <taxon>Tracheophyta</taxon>
        <taxon>Spermatophyta</taxon>
        <taxon>Magnoliopsida</taxon>
        <taxon>Liliopsida</taxon>
        <taxon>Poales</taxon>
        <taxon>Bromeliaceae</taxon>
        <taxon>Bromelioideae</taxon>
        <taxon>Ananas</taxon>
    </lineage>
</organism>
<dbReference type="Gene3D" id="1.25.40.10">
    <property type="entry name" value="Tetratricopeptide repeat domain"/>
    <property type="match status" value="2"/>
</dbReference>
<evidence type="ECO:0000313" key="6">
    <source>
        <dbReference type="Proteomes" id="UP000092600"/>
    </source>
</evidence>
<dbReference type="NCBIfam" id="TIGR00756">
    <property type="entry name" value="PPR"/>
    <property type="match status" value="3"/>
</dbReference>
<dbReference type="Pfam" id="PF13041">
    <property type="entry name" value="PPR_2"/>
    <property type="match status" value="1"/>
</dbReference>
<evidence type="ECO:0000256" key="3">
    <source>
        <dbReference type="PROSITE-ProRule" id="PRU00708"/>
    </source>
</evidence>
<dbReference type="AlphaFoldDB" id="A0A199W4T0"/>
<comment type="caution">
    <text evidence="5">The sequence shown here is derived from an EMBL/GenBank/DDBJ whole genome shotgun (WGS) entry which is preliminary data.</text>
</comment>
<dbReference type="InterPro" id="IPR046960">
    <property type="entry name" value="PPR_At4g14850-like_plant"/>
</dbReference>
<proteinExistence type="predicted"/>
<dbReference type="InterPro" id="IPR011990">
    <property type="entry name" value="TPR-like_helical_dom_sf"/>
</dbReference>
<feature type="compositionally biased region" description="Pro residues" evidence="4">
    <location>
        <begin position="12"/>
        <end position="22"/>
    </location>
</feature>
<dbReference type="EMBL" id="LSRQ01000216">
    <property type="protein sequence ID" value="OAY84497.1"/>
    <property type="molecule type" value="Genomic_DNA"/>
</dbReference>